<feature type="domain" description="Major facilitator superfamily (MFS) profile" evidence="8">
    <location>
        <begin position="1"/>
        <end position="192"/>
    </location>
</feature>
<feature type="transmembrane region" description="Helical" evidence="7">
    <location>
        <begin position="75"/>
        <end position="95"/>
    </location>
</feature>
<evidence type="ECO:0000256" key="4">
    <source>
        <dbReference type="ARBA" id="ARBA00022692"/>
    </source>
</evidence>
<dbReference type="InterPro" id="IPR011701">
    <property type="entry name" value="MFS"/>
</dbReference>
<feature type="transmembrane region" description="Helical" evidence="7">
    <location>
        <begin position="321"/>
        <end position="346"/>
    </location>
</feature>
<dbReference type="InterPro" id="IPR036259">
    <property type="entry name" value="MFS_trans_sf"/>
</dbReference>
<dbReference type="InterPro" id="IPR020846">
    <property type="entry name" value="MFS_dom"/>
</dbReference>
<dbReference type="Proteomes" id="UP001145094">
    <property type="component" value="Unassembled WGS sequence"/>
</dbReference>
<keyword evidence="3" id="KW-1003">Cell membrane</keyword>
<protein>
    <submittedName>
        <fullName evidence="9">MFS transporter</fullName>
    </submittedName>
</protein>
<feature type="transmembrane region" description="Helical" evidence="7">
    <location>
        <begin position="296"/>
        <end position="315"/>
    </location>
</feature>
<dbReference type="RefSeq" id="WP_281844713.1">
    <property type="nucleotide sequence ID" value="NZ_BSCH01000005.1"/>
</dbReference>
<feature type="transmembrane region" description="Helical" evidence="7">
    <location>
        <begin position="268"/>
        <end position="284"/>
    </location>
</feature>
<dbReference type="Pfam" id="PF07690">
    <property type="entry name" value="MFS_1"/>
    <property type="match status" value="1"/>
</dbReference>
<feature type="transmembrane region" description="Helical" evidence="7">
    <location>
        <begin position="44"/>
        <end position="68"/>
    </location>
</feature>
<reference evidence="9" key="1">
    <citation type="submission" date="2022-11" db="EMBL/GenBank/DDBJ databases">
        <title>Draft genome sequence of Sellimonas catena strain 18CBH55.</title>
        <authorList>
            <person name="Hisatomi A."/>
            <person name="Ohkuma M."/>
            <person name="Sakamoto M."/>
        </authorList>
    </citation>
    <scope>NUCLEOTIDE SEQUENCE</scope>
    <source>
        <strain evidence="9">18CBH55</strain>
    </source>
</reference>
<feature type="transmembrane region" description="Helical" evidence="7">
    <location>
        <begin position="168"/>
        <end position="187"/>
    </location>
</feature>
<evidence type="ECO:0000259" key="8">
    <source>
        <dbReference type="PROSITE" id="PS50850"/>
    </source>
</evidence>
<keyword evidence="2" id="KW-0813">Transport</keyword>
<evidence type="ECO:0000256" key="5">
    <source>
        <dbReference type="ARBA" id="ARBA00022989"/>
    </source>
</evidence>
<gene>
    <name evidence="9" type="ORF">Selli2_10950</name>
</gene>
<evidence type="ECO:0000256" key="2">
    <source>
        <dbReference type="ARBA" id="ARBA00022448"/>
    </source>
</evidence>
<feature type="transmembrane region" description="Helical" evidence="7">
    <location>
        <begin position="389"/>
        <end position="410"/>
    </location>
</feature>
<organism evidence="9 10">
    <name type="scientific">Sellimonas catena</name>
    <dbReference type="NCBI Taxonomy" id="2994035"/>
    <lineage>
        <taxon>Bacteria</taxon>
        <taxon>Bacillati</taxon>
        <taxon>Bacillota</taxon>
        <taxon>Clostridia</taxon>
        <taxon>Lachnospirales</taxon>
        <taxon>Lachnospiraceae</taxon>
        <taxon>Sellimonas</taxon>
    </lineage>
</organism>
<dbReference type="EMBL" id="BSCH01000005">
    <property type="protein sequence ID" value="GLG89668.1"/>
    <property type="molecule type" value="Genomic_DNA"/>
</dbReference>
<feature type="transmembrane region" description="Helical" evidence="7">
    <location>
        <begin position="358"/>
        <end position="377"/>
    </location>
</feature>
<keyword evidence="4 7" id="KW-0812">Transmembrane</keyword>
<dbReference type="PROSITE" id="PS50850">
    <property type="entry name" value="MFS"/>
    <property type="match status" value="1"/>
</dbReference>
<accession>A0A9W6CGQ7</accession>
<keyword evidence="5 7" id="KW-1133">Transmembrane helix</keyword>
<dbReference type="SUPFAM" id="SSF103473">
    <property type="entry name" value="MFS general substrate transporter"/>
    <property type="match status" value="1"/>
</dbReference>
<comment type="subcellular location">
    <subcellularLocation>
        <location evidence="1">Cell membrane</location>
        <topology evidence="1">Multi-pass membrane protein</topology>
    </subcellularLocation>
</comment>
<evidence type="ECO:0000256" key="1">
    <source>
        <dbReference type="ARBA" id="ARBA00004651"/>
    </source>
</evidence>
<feature type="transmembrane region" description="Helical" evidence="7">
    <location>
        <begin position="12"/>
        <end position="32"/>
    </location>
</feature>
<feature type="transmembrane region" description="Helical" evidence="7">
    <location>
        <begin position="141"/>
        <end position="162"/>
    </location>
</feature>
<keyword evidence="6 7" id="KW-0472">Membrane</keyword>
<dbReference type="CDD" id="cd06173">
    <property type="entry name" value="MFS_MefA_like"/>
    <property type="match status" value="1"/>
</dbReference>
<evidence type="ECO:0000313" key="9">
    <source>
        <dbReference type="EMBL" id="GLG89668.1"/>
    </source>
</evidence>
<name>A0A9W6CGQ7_9FIRM</name>
<dbReference type="Gene3D" id="1.20.1250.20">
    <property type="entry name" value="MFS general substrate transporter like domains"/>
    <property type="match status" value="1"/>
</dbReference>
<proteinExistence type="predicted"/>
<dbReference type="GO" id="GO:0022857">
    <property type="term" value="F:transmembrane transporter activity"/>
    <property type="evidence" value="ECO:0007669"/>
    <property type="project" value="InterPro"/>
</dbReference>
<evidence type="ECO:0000256" key="6">
    <source>
        <dbReference type="ARBA" id="ARBA00023136"/>
    </source>
</evidence>
<comment type="caution">
    <text evidence="9">The sequence shown here is derived from an EMBL/GenBank/DDBJ whole genome shotgun (WGS) entry which is preliminary data.</text>
</comment>
<dbReference type="GO" id="GO:0005886">
    <property type="term" value="C:plasma membrane"/>
    <property type="evidence" value="ECO:0007669"/>
    <property type="project" value="UniProtKB-SubCell"/>
</dbReference>
<dbReference type="AlphaFoldDB" id="A0A9W6CGQ7"/>
<evidence type="ECO:0000256" key="7">
    <source>
        <dbReference type="SAM" id="Phobius"/>
    </source>
</evidence>
<feature type="transmembrane region" description="Helical" evidence="7">
    <location>
        <begin position="225"/>
        <end position="248"/>
    </location>
</feature>
<reference evidence="9" key="2">
    <citation type="submission" date="2022-11" db="EMBL/GenBank/DDBJ databases">
        <title>Draft genome sequence of Sellimonas catena strain 18CBH55.</title>
        <authorList>
            <person name="Atsushi H."/>
            <person name="Moriya O."/>
            <person name="Mitsuo S."/>
        </authorList>
    </citation>
    <scope>NUCLEOTIDE SEQUENCE</scope>
    <source>
        <strain evidence="9">18CBH55</strain>
    </source>
</reference>
<dbReference type="PANTHER" id="PTHR43266:SF9">
    <property type="entry name" value="PERMEASE, MAJOR FACILITATOR SUPERFAMILY-RELATED"/>
    <property type="match status" value="1"/>
</dbReference>
<evidence type="ECO:0000256" key="3">
    <source>
        <dbReference type="ARBA" id="ARBA00022475"/>
    </source>
</evidence>
<evidence type="ECO:0000313" key="10">
    <source>
        <dbReference type="Proteomes" id="UP001145094"/>
    </source>
</evidence>
<reference evidence="9" key="3">
    <citation type="journal article" date="2023" name="Int. J. Syst. Evol. Microbiol.">
        <title>Sellimonas catena sp. nov., isolated from human faeces.</title>
        <authorList>
            <person name="Hisatomi A."/>
            <person name="Ohkuma M."/>
            <person name="Sakamoto M."/>
        </authorList>
    </citation>
    <scope>NUCLEOTIDE SEQUENCE</scope>
    <source>
        <strain evidence="9">18CBH55</strain>
    </source>
</reference>
<sequence length="418" mass="45046">MMKKARFSRDFILVVIGQIISLFGNAALRFAIPLYLLNQTGSSVLYGTVTACAFLPSIVMSPIGGIVADRVNKRTIMVVLDFFTAALTIFVSIFLEQDGQIFLLAGALMLLYGIAGAYQPSVQSAIPVLVTQQHVMKANSVINTVNSLSSLTGPVLGGVLYSTYGLRTVLIICSACFFASAVMEIFIHIPYKKPEKKEGIWKIVRADFEQSFQFIRRERPEIGKVVLVICGINLFLSAMIIVGMPYIITEVLEIQTNLANRLCGFAEGALGAGGLAGGICAGIFSEKLQIEDAGKAILICALCLFPMGISMLLPVSALTVYGVLAVCCFIVMLFSTIFTVQMISYIQIATPRNLIGKVIAMTLTVSTCSQPLGNALYGILFDACRDKEAFVILFAGITSLLLAAGTGKYFGSLRSQPR</sequence>
<feature type="transmembrane region" description="Helical" evidence="7">
    <location>
        <begin position="101"/>
        <end position="120"/>
    </location>
</feature>
<dbReference type="PANTHER" id="PTHR43266">
    <property type="entry name" value="MACROLIDE-EFFLUX PROTEIN"/>
    <property type="match status" value="1"/>
</dbReference>